<feature type="domain" description="Rad50/SbcC-type AAA" evidence="2">
    <location>
        <begin position="5"/>
        <end position="272"/>
    </location>
</feature>
<keyword evidence="3" id="KW-0269">Exonuclease</keyword>
<dbReference type="Pfam" id="PF13558">
    <property type="entry name" value="SbcC_Walker_B"/>
    <property type="match status" value="1"/>
</dbReference>
<accession>A0A2H9YUM1</accession>
<dbReference type="InterPro" id="IPR027417">
    <property type="entry name" value="P-loop_NTPase"/>
</dbReference>
<dbReference type="Proteomes" id="UP000243446">
    <property type="component" value="Unassembled WGS sequence"/>
</dbReference>
<evidence type="ECO:0000259" key="2">
    <source>
        <dbReference type="Pfam" id="PF13476"/>
    </source>
</evidence>
<gene>
    <name evidence="3" type="ORF">CWI32_01510</name>
</gene>
<evidence type="ECO:0000313" key="4">
    <source>
        <dbReference type="Proteomes" id="UP000243446"/>
    </source>
</evidence>
<dbReference type="Gene3D" id="3.40.50.300">
    <property type="entry name" value="P-loop containing nucleotide triphosphate hydrolases"/>
    <property type="match status" value="2"/>
</dbReference>
<keyword evidence="3" id="KW-0378">Hydrolase</keyword>
<reference evidence="3 4" key="1">
    <citation type="submission" date="2017-11" db="EMBL/GenBank/DDBJ databases">
        <title>Revising the taxonomy of the Acinetobacter lwoffii group: the description of Acinetobacter pseudolwoffii sp. nov. and emended description of Acinetobacter lwoffii.</title>
        <authorList>
            <person name="Nemec A."/>
            <person name="Radolfova-Krizova L."/>
        </authorList>
    </citation>
    <scope>NUCLEOTIDE SEQUENCE [LARGE SCALE GENOMIC DNA]</scope>
    <source>
        <strain evidence="3 4">ANC 5044</strain>
    </source>
</reference>
<name>A0A2H9YUM1_9GAMM</name>
<dbReference type="GO" id="GO:0006302">
    <property type="term" value="P:double-strand break repair"/>
    <property type="evidence" value="ECO:0007669"/>
    <property type="project" value="InterPro"/>
</dbReference>
<keyword evidence="1" id="KW-0175">Coiled coil</keyword>
<dbReference type="EMBL" id="PHRG01000001">
    <property type="protein sequence ID" value="PJO76347.1"/>
    <property type="molecule type" value="Genomic_DNA"/>
</dbReference>
<dbReference type="GO" id="GO:0004527">
    <property type="term" value="F:exonuclease activity"/>
    <property type="evidence" value="ECO:0007669"/>
    <property type="project" value="UniProtKB-KW"/>
</dbReference>
<dbReference type="GeneID" id="97177535"/>
<feature type="coiled-coil region" evidence="1">
    <location>
        <begin position="610"/>
        <end position="739"/>
    </location>
</feature>
<dbReference type="Pfam" id="PF13476">
    <property type="entry name" value="AAA_23"/>
    <property type="match status" value="1"/>
</dbReference>
<evidence type="ECO:0000256" key="1">
    <source>
        <dbReference type="SAM" id="Coils"/>
    </source>
</evidence>
<dbReference type="RefSeq" id="WP_100534478.1">
    <property type="nucleotide sequence ID" value="NZ_CBDBYO010000013.1"/>
</dbReference>
<dbReference type="InterPro" id="IPR038729">
    <property type="entry name" value="Rad50/SbcC_AAA"/>
</dbReference>
<organism evidence="3 4">
    <name type="scientific">Acinetobacter pseudolwoffii</name>
    <dbReference type="NCBI Taxonomy" id="2053287"/>
    <lineage>
        <taxon>Bacteria</taxon>
        <taxon>Pseudomonadati</taxon>
        <taxon>Pseudomonadota</taxon>
        <taxon>Gammaproteobacteria</taxon>
        <taxon>Moraxellales</taxon>
        <taxon>Moraxellaceae</taxon>
        <taxon>Acinetobacter</taxon>
    </lineage>
</organism>
<feature type="coiled-coil region" evidence="1">
    <location>
        <begin position="551"/>
        <end position="578"/>
    </location>
</feature>
<dbReference type="SUPFAM" id="SSF52540">
    <property type="entry name" value="P-loop containing nucleoside triphosphate hydrolases"/>
    <property type="match status" value="2"/>
</dbReference>
<feature type="coiled-coil region" evidence="1">
    <location>
        <begin position="239"/>
        <end position="286"/>
    </location>
</feature>
<keyword evidence="3" id="KW-0540">Nuclease</keyword>
<dbReference type="GO" id="GO:0016887">
    <property type="term" value="F:ATP hydrolysis activity"/>
    <property type="evidence" value="ECO:0007669"/>
    <property type="project" value="InterPro"/>
</dbReference>
<proteinExistence type="predicted"/>
<feature type="coiled-coil region" evidence="1">
    <location>
        <begin position="776"/>
        <end position="831"/>
    </location>
</feature>
<evidence type="ECO:0000313" key="3">
    <source>
        <dbReference type="EMBL" id="PJO76347.1"/>
    </source>
</evidence>
<dbReference type="PANTHER" id="PTHR32114:SF2">
    <property type="entry name" value="ABC TRANSPORTER ABCH.3"/>
    <property type="match status" value="1"/>
</dbReference>
<dbReference type="PANTHER" id="PTHR32114">
    <property type="entry name" value="ABC TRANSPORTER ABCH.3"/>
    <property type="match status" value="1"/>
</dbReference>
<sequence length="1198" mass="138340">MKILSIRIKNLASLAGEHFIDFESNPLASAGLIAIVGKTGAGKSTILDAMCLALFNRVPRLKDSDGKLTDIDGSELLTNSPLTVLRRGTGHGFAELSFVAQDQKVYLARWEIKRARENPTGKLQSVQRSLKCLSDGNILADKAKAVEAKILQITQLSFEQFTRAVLLAQSEVTAFLKSRDNERGELLEYLTNSSIFGKIGQLAYEKTKQIANQRKALEVRLGDIEILSEEDLATISDQFQLICTEYKKLEQEKSALEKNQQWFEQKQKLEHDVQQRQLQHAEQQQKFDLLNTERGRLKQLEVFASIRPSMIQQEKTQTELARLKPQIQSAELQFHSIQQVFEQEQTAFKQIDEQLKALQHFEHTHQHRINQVRHCIQEREFIGKQFVKAKSVLDQFQKELQPLILVQTQLHNESAQFKSDQQKQTEQLNQTMQLSSLDDGLSAHLAQLQRFIQYYQSFEQQYGDIVSARTDLSQKQQQLESLQQQFGDDQKIDHQLSELRHNHAKKLEQQHQFGLIQNQFKQWLQQRSEQHQLQTTCNALAQQSAQSKIQVDVQEQQYQTHKLERENLQRMLQQQRLLHAENIEKLREQLVDGEACLVCGSVHHPFKTDLSALSSELVNLQEQQEQQAIQIEQDSFNAWQKIQQLHTQQTASLSEQQKRLDDLNIQHQQHEQALYQSFKNAQIQIDLTQQSEQIEQQLLQVNQTLQQEKITLEENIKQLEEAEKTQRNLTHNIQQISQQLSIVQQAEQNIQYLLDLLTADQRDAWQKQTLTVAQHIAQQLHERQQLLQNLETLNQQLNEKAQLLAQKNNEIQAKNNQIELAEKDKVEFERQGQQNKELAVQLIFEMTQTSVDKPHEWLNQHDEQRKNLQLQHQQIQQSFETARQQFDHQHRQLDQLKIQLAQFEAQHHACALEIEHWLNQHLDFNHALISEFSLISTEETQNLRQYIQDIEHALVDATSALNTTQQLLTQHLKTQPEIQVLQIESAIALNLNALAERQEQRDQLKAKLDVHYSNLDKQKQFADQIIQIQTEEHRWNKISSLMGDATGKKFRDYAQQYNLDILLEFANQQLAMLSQRYTLKRLDNSLSLAIIDHDMDGETRSVSSLSGGESFLTALALSLAIANMASGSMKIESLFIDEGFGTLDASSLHMVMNALDQLQSQGRKVVLISHIQEMHERIPVQIQVKPVGAGASTIQIIG</sequence>
<feature type="coiled-coil region" evidence="1">
    <location>
        <begin position="858"/>
        <end position="906"/>
    </location>
</feature>
<comment type="caution">
    <text evidence="3">The sequence shown here is derived from an EMBL/GenBank/DDBJ whole genome shotgun (WGS) entry which is preliminary data.</text>
</comment>
<dbReference type="AlphaFoldDB" id="A0A2H9YUM1"/>
<protein>
    <submittedName>
        <fullName evidence="3">ATP-dependent dsDNA exonuclease</fullName>
    </submittedName>
</protein>